<protein>
    <submittedName>
        <fullName evidence="1">Sulfotransferase family protein</fullName>
        <ecNumber evidence="1">2.8.2.-</ecNumber>
    </submittedName>
</protein>
<dbReference type="RefSeq" id="WP_275633991.1">
    <property type="nucleotide sequence ID" value="NZ_JARGYD010000007.1"/>
</dbReference>
<name>A0ABV7GQV1_9RHOB</name>
<keyword evidence="2" id="KW-1185">Reference proteome</keyword>
<dbReference type="InterPro" id="IPR027417">
    <property type="entry name" value="P-loop_NTPase"/>
</dbReference>
<dbReference type="Gene3D" id="3.40.50.300">
    <property type="entry name" value="P-loop containing nucleotide triphosphate hydrolases"/>
    <property type="match status" value="1"/>
</dbReference>
<gene>
    <name evidence="1" type="ORF">ACFOGP_06520</name>
</gene>
<dbReference type="EC" id="2.8.2.-" evidence="1"/>
<dbReference type="Proteomes" id="UP001595632">
    <property type="component" value="Unassembled WGS sequence"/>
</dbReference>
<dbReference type="Pfam" id="PF13469">
    <property type="entry name" value="Sulfotransfer_3"/>
    <property type="match status" value="1"/>
</dbReference>
<accession>A0ABV7GQV1</accession>
<dbReference type="GO" id="GO:0016740">
    <property type="term" value="F:transferase activity"/>
    <property type="evidence" value="ECO:0007669"/>
    <property type="project" value="UniProtKB-KW"/>
</dbReference>
<proteinExistence type="predicted"/>
<keyword evidence="1" id="KW-0808">Transferase</keyword>
<dbReference type="EMBL" id="JBHRTB010000010">
    <property type="protein sequence ID" value="MFC3142355.1"/>
    <property type="molecule type" value="Genomic_DNA"/>
</dbReference>
<reference evidence="2" key="1">
    <citation type="journal article" date="2019" name="Int. J. Syst. Evol. Microbiol.">
        <title>The Global Catalogue of Microorganisms (GCM) 10K type strain sequencing project: providing services to taxonomists for standard genome sequencing and annotation.</title>
        <authorList>
            <consortium name="The Broad Institute Genomics Platform"/>
            <consortium name="The Broad Institute Genome Sequencing Center for Infectious Disease"/>
            <person name="Wu L."/>
            <person name="Ma J."/>
        </authorList>
    </citation>
    <scope>NUCLEOTIDE SEQUENCE [LARGE SCALE GENOMIC DNA]</scope>
    <source>
        <strain evidence="2">KCTC 52366</strain>
    </source>
</reference>
<comment type="caution">
    <text evidence="1">The sequence shown here is derived from an EMBL/GenBank/DDBJ whole genome shotgun (WGS) entry which is preliminary data.</text>
</comment>
<dbReference type="SUPFAM" id="SSF52540">
    <property type="entry name" value="P-loop containing nucleoside triphosphate hydrolases"/>
    <property type="match status" value="1"/>
</dbReference>
<evidence type="ECO:0000313" key="1">
    <source>
        <dbReference type="EMBL" id="MFC3142355.1"/>
    </source>
</evidence>
<evidence type="ECO:0000313" key="2">
    <source>
        <dbReference type="Proteomes" id="UP001595632"/>
    </source>
</evidence>
<organism evidence="1 2">
    <name type="scientific">Psychromarinibacter halotolerans</name>
    <dbReference type="NCBI Taxonomy" id="1775175"/>
    <lineage>
        <taxon>Bacteria</taxon>
        <taxon>Pseudomonadati</taxon>
        <taxon>Pseudomonadota</taxon>
        <taxon>Alphaproteobacteria</taxon>
        <taxon>Rhodobacterales</taxon>
        <taxon>Paracoccaceae</taxon>
        <taxon>Psychromarinibacter</taxon>
    </lineage>
</organism>
<sequence length="279" mass="31421">MAEAGQGRKRATRYNFIVGLPRSGSTMLAALLNQNPRFRASGTSAAQIIFQMLYNQFSGDSELSALLDDDQRRAVMHGVIDAVHHDRGDADVVFDTNRRWLLRAEQLVALYPLCRFIITVRDPARVVSSLERARRSLTFRQSKLFDPDTTLAQRVNRLMSDDGIVGQSLNLVQDALMGPLSERMIVIDYDRLLAAPAETMDLLYTFLREPTFAHDFQDFSFDLPRLDTFLNTPGLHSIRGPLRPATTEMLLPEKMAERLSERAVWTDVPGTQAVRLLAG</sequence>